<protein>
    <submittedName>
        <fullName evidence="1">Uncharacterized protein</fullName>
    </submittedName>
</protein>
<dbReference type="RefSeq" id="WP_160358308.1">
    <property type="nucleotide sequence ID" value="NZ_WSRQ01000006.1"/>
</dbReference>
<sequence length="66" mass="7521">MIQNNIVVIQRNNRYELSLQVNNQNVIVAYVLMPSDGQFVSDSKSLEIITKTIASRWGVLEKKGKK</sequence>
<dbReference type="EMBL" id="WSRQ01000006">
    <property type="protein sequence ID" value="MVX63105.1"/>
    <property type="molecule type" value="Genomic_DNA"/>
</dbReference>
<dbReference type="AlphaFoldDB" id="A0A964RKE3"/>
<accession>A0A964RKE3</accession>
<comment type="caution">
    <text evidence="1">The sequence shown here is derived from an EMBL/GenBank/DDBJ whole genome shotgun (WGS) entry which is preliminary data.</text>
</comment>
<dbReference type="Proteomes" id="UP000656077">
    <property type="component" value="Unassembled WGS sequence"/>
</dbReference>
<organism evidence="1 2">
    <name type="scientific">Clostridium chromiireducens</name>
    <dbReference type="NCBI Taxonomy" id="225345"/>
    <lineage>
        <taxon>Bacteria</taxon>
        <taxon>Bacillati</taxon>
        <taxon>Bacillota</taxon>
        <taxon>Clostridia</taxon>
        <taxon>Eubacteriales</taxon>
        <taxon>Clostridiaceae</taxon>
        <taxon>Clostridium</taxon>
    </lineage>
</organism>
<name>A0A964RKE3_9CLOT</name>
<reference evidence="1" key="1">
    <citation type="submission" date="2019-12" db="EMBL/GenBank/DDBJ databases">
        <title>Microbes associate with the intestines of laboratory mice.</title>
        <authorList>
            <person name="Navarre W."/>
            <person name="Wong E."/>
        </authorList>
    </citation>
    <scope>NUCLEOTIDE SEQUENCE</scope>
    <source>
        <strain evidence="1">NM79_F5</strain>
    </source>
</reference>
<gene>
    <name evidence="1" type="ORF">GKZ28_05255</name>
</gene>
<evidence type="ECO:0000313" key="1">
    <source>
        <dbReference type="EMBL" id="MVX63105.1"/>
    </source>
</evidence>
<evidence type="ECO:0000313" key="2">
    <source>
        <dbReference type="Proteomes" id="UP000656077"/>
    </source>
</evidence>
<proteinExistence type="predicted"/>